<feature type="compositionally biased region" description="Basic and acidic residues" evidence="7">
    <location>
        <begin position="416"/>
        <end position="427"/>
    </location>
</feature>
<proteinExistence type="predicted"/>
<feature type="compositionally biased region" description="Polar residues" evidence="7">
    <location>
        <begin position="201"/>
        <end position="212"/>
    </location>
</feature>
<evidence type="ECO:0000256" key="2">
    <source>
        <dbReference type="ARBA" id="ARBA00022679"/>
    </source>
</evidence>
<evidence type="ECO:0000313" key="10">
    <source>
        <dbReference type="Proteomes" id="UP001302126"/>
    </source>
</evidence>
<dbReference type="GO" id="GO:0007094">
    <property type="term" value="P:mitotic spindle assembly checkpoint signaling"/>
    <property type="evidence" value="ECO:0007669"/>
    <property type="project" value="TreeGrafter"/>
</dbReference>
<dbReference type="InterPro" id="IPR000719">
    <property type="entry name" value="Prot_kinase_dom"/>
</dbReference>
<comment type="caution">
    <text evidence="9">The sequence shown here is derived from an EMBL/GenBank/DDBJ whole genome shotgun (WGS) entry which is preliminary data.</text>
</comment>
<dbReference type="PANTHER" id="PTHR22974:SF21">
    <property type="entry name" value="DUAL SPECIFICITY PROTEIN KINASE TTK"/>
    <property type="match status" value="1"/>
</dbReference>
<dbReference type="PROSITE" id="PS00108">
    <property type="entry name" value="PROTEIN_KINASE_ST"/>
    <property type="match status" value="1"/>
</dbReference>
<evidence type="ECO:0000256" key="1">
    <source>
        <dbReference type="ARBA" id="ARBA00022527"/>
    </source>
</evidence>
<feature type="compositionally biased region" description="Basic and acidic residues" evidence="7">
    <location>
        <begin position="62"/>
        <end position="73"/>
    </location>
</feature>
<feature type="compositionally biased region" description="Pro residues" evidence="7">
    <location>
        <begin position="430"/>
        <end position="440"/>
    </location>
</feature>
<protein>
    <recommendedName>
        <fullName evidence="8">Protein kinase domain-containing protein</fullName>
    </recommendedName>
</protein>
<evidence type="ECO:0000256" key="3">
    <source>
        <dbReference type="ARBA" id="ARBA00022741"/>
    </source>
</evidence>
<feature type="compositionally biased region" description="Polar residues" evidence="7">
    <location>
        <begin position="151"/>
        <end position="169"/>
    </location>
</feature>
<dbReference type="GO" id="GO:0000776">
    <property type="term" value="C:kinetochore"/>
    <property type="evidence" value="ECO:0007669"/>
    <property type="project" value="TreeGrafter"/>
</dbReference>
<keyword evidence="10" id="KW-1185">Reference proteome</keyword>
<feature type="compositionally biased region" description="Gly residues" evidence="7">
    <location>
        <begin position="269"/>
        <end position="278"/>
    </location>
</feature>
<feature type="binding site" evidence="6">
    <location>
        <position position="580"/>
    </location>
    <ligand>
        <name>ATP</name>
        <dbReference type="ChEBI" id="CHEBI:30616"/>
    </ligand>
</feature>
<feature type="compositionally biased region" description="Low complexity" evidence="7">
    <location>
        <begin position="451"/>
        <end position="462"/>
    </location>
</feature>
<dbReference type="SUPFAM" id="SSF56112">
    <property type="entry name" value="Protein kinase-like (PK-like)"/>
    <property type="match status" value="1"/>
</dbReference>
<keyword evidence="3 6" id="KW-0547">Nucleotide-binding</keyword>
<dbReference type="GO" id="GO:0098813">
    <property type="term" value="P:nuclear chromosome segregation"/>
    <property type="evidence" value="ECO:0007669"/>
    <property type="project" value="UniProtKB-ARBA"/>
</dbReference>
<evidence type="ECO:0000256" key="4">
    <source>
        <dbReference type="ARBA" id="ARBA00022777"/>
    </source>
</evidence>
<dbReference type="PANTHER" id="PTHR22974">
    <property type="entry name" value="MIXED LINEAGE PROTEIN KINASE"/>
    <property type="match status" value="1"/>
</dbReference>
<dbReference type="EMBL" id="MU864621">
    <property type="protein sequence ID" value="KAK4182694.1"/>
    <property type="molecule type" value="Genomic_DNA"/>
</dbReference>
<accession>A0AAN7ADL9</accession>
<evidence type="ECO:0000313" key="9">
    <source>
        <dbReference type="EMBL" id="KAK4182694.1"/>
    </source>
</evidence>
<dbReference type="CDD" id="cd14131">
    <property type="entry name" value="PKc_Mps1"/>
    <property type="match status" value="1"/>
</dbReference>
<evidence type="ECO:0000256" key="5">
    <source>
        <dbReference type="ARBA" id="ARBA00022840"/>
    </source>
</evidence>
<reference evidence="9" key="1">
    <citation type="journal article" date="2023" name="Mol. Phylogenet. Evol.">
        <title>Genome-scale phylogeny and comparative genomics of the fungal order Sordariales.</title>
        <authorList>
            <person name="Hensen N."/>
            <person name="Bonometti L."/>
            <person name="Westerberg I."/>
            <person name="Brannstrom I.O."/>
            <person name="Guillou S."/>
            <person name="Cros-Aarteil S."/>
            <person name="Calhoun S."/>
            <person name="Haridas S."/>
            <person name="Kuo A."/>
            <person name="Mondo S."/>
            <person name="Pangilinan J."/>
            <person name="Riley R."/>
            <person name="LaButti K."/>
            <person name="Andreopoulos B."/>
            <person name="Lipzen A."/>
            <person name="Chen C."/>
            <person name="Yan M."/>
            <person name="Daum C."/>
            <person name="Ng V."/>
            <person name="Clum A."/>
            <person name="Steindorff A."/>
            <person name="Ohm R.A."/>
            <person name="Martin F."/>
            <person name="Silar P."/>
            <person name="Natvig D.O."/>
            <person name="Lalanne C."/>
            <person name="Gautier V."/>
            <person name="Ament-Velasquez S.L."/>
            <person name="Kruys A."/>
            <person name="Hutchinson M.I."/>
            <person name="Powell A.J."/>
            <person name="Barry K."/>
            <person name="Miller A.N."/>
            <person name="Grigoriev I.V."/>
            <person name="Debuchy R."/>
            <person name="Gladieux P."/>
            <person name="Hiltunen Thoren M."/>
            <person name="Johannesson H."/>
        </authorList>
    </citation>
    <scope>NUCLEOTIDE SEQUENCE</scope>
    <source>
        <strain evidence="9">PSN309</strain>
    </source>
</reference>
<dbReference type="Proteomes" id="UP001302126">
    <property type="component" value="Unassembled WGS sequence"/>
</dbReference>
<feature type="region of interest" description="Disordered" evidence="7">
    <location>
        <begin position="1"/>
        <end position="520"/>
    </location>
</feature>
<feature type="compositionally biased region" description="Basic and acidic residues" evidence="7">
    <location>
        <begin position="336"/>
        <end position="348"/>
    </location>
</feature>
<feature type="compositionally biased region" description="Low complexity" evidence="7">
    <location>
        <begin position="20"/>
        <end position="40"/>
    </location>
</feature>
<keyword evidence="1" id="KW-0723">Serine/threonine-protein kinase</keyword>
<dbReference type="GO" id="GO:0034501">
    <property type="term" value="P:protein localization to kinetochore"/>
    <property type="evidence" value="ECO:0007669"/>
    <property type="project" value="TreeGrafter"/>
</dbReference>
<dbReference type="Gene3D" id="1.10.510.10">
    <property type="entry name" value="Transferase(Phosphotransferase) domain 1"/>
    <property type="match status" value="1"/>
</dbReference>
<sequence length="931" mass="100783">MTALSPTPMGGGSNFTSLGRRTSARQASRRPTTSSTSRPQLGRSESNPVGAALKSTTTSAARDIHDSSDDEMPKPMILSAITKAFLDNPNSAESEVAPERTVSPPARPASRVTRRSAMSNSILSGGDDRAESAAEPVIRQTRRSVRGGSIQPETSKAPSPVRNQETSPVPQRKRVVRLSTTTPGNGAFNSSFNSSFNGSFQPNMRRSLSGTSRNKRLESAEKERAEEKASQEIPVPAQPEQPIQQQQDALPDINTPVLPVRTVRIAVGSSGGKGGGRSGSSSGASSKRSTGHSDHELPEDPATVGRPPAAAPQSSMRIKRVGGSFLSGPARRGRRRQSEEDGEGHGDYDGFGSQEPESQQPQHMELGLGEPQASSFVASNYRDYASGSPVSFSSRDPSRAAQRKAASASVSPPEPNRMESSHLELDFKIPTPPVSVPAPVPTNNKENDLLASFRPSRSAASSNLLDGQSAKEPIRPIRPLITDVRANAPPAQDSPDRRALAAKSQNTPLRAAPPPPPKMSVVETATAAAGSSAAAQANKKRTIMIRVNGRTYTRIDCIGRGGSGKVYRVSAESGKMLALKRVSLESADENTVRGFKGEIDLLKRLTGVDRVIQLIDHELNLEKQLLSVLMEVGELDFNTLLKSRERSERARLDPVFIRYYWKEMLECVQAVHAKDVVHSDLKPANFVLVQGRLKLIDFGIANAIQTEMTVNVHRETQIGTPNYMSPESLMDSNQYAFTSAHNGKFCVPPPLQHQKGAPRIMKLGKPSDVWSLGCILYQMVYGVPPFGKITNQMSRCQAIINWAYTIDFPPTTEDGSRVPPSLIRTMRRCLNREQKERPTCDELLADTDPFLYPQEFDPSVYAAAEQGKVLPLTEDLLSRIIQSVVQRCREKLPTEGEAVASWPNAYWHSINKQVTGANGGSSGGGSSSSGR</sequence>
<dbReference type="InterPro" id="IPR017441">
    <property type="entry name" value="Protein_kinase_ATP_BS"/>
</dbReference>
<dbReference type="FunFam" id="3.30.200.20:FF:000131">
    <property type="entry name" value="Dual specificity protein kinase TTK"/>
    <property type="match status" value="1"/>
</dbReference>
<dbReference type="SMART" id="SM00220">
    <property type="entry name" value="S_TKc"/>
    <property type="match status" value="1"/>
</dbReference>
<dbReference type="Gene3D" id="3.30.200.20">
    <property type="entry name" value="Phosphorylase Kinase, domain 1"/>
    <property type="match status" value="1"/>
</dbReference>
<dbReference type="InterPro" id="IPR027084">
    <property type="entry name" value="Mps1_cat"/>
</dbReference>
<dbReference type="PROSITE" id="PS50011">
    <property type="entry name" value="PROTEIN_KINASE_DOM"/>
    <property type="match status" value="1"/>
</dbReference>
<feature type="compositionally biased region" description="Low complexity" evidence="7">
    <location>
        <begin position="279"/>
        <end position="288"/>
    </location>
</feature>
<dbReference type="GO" id="GO:0005524">
    <property type="term" value="F:ATP binding"/>
    <property type="evidence" value="ECO:0007669"/>
    <property type="project" value="UniProtKB-UniRule"/>
</dbReference>
<dbReference type="InterPro" id="IPR008271">
    <property type="entry name" value="Ser/Thr_kinase_AS"/>
</dbReference>
<evidence type="ECO:0000256" key="6">
    <source>
        <dbReference type="PROSITE-ProRule" id="PRU10141"/>
    </source>
</evidence>
<organism evidence="9 10">
    <name type="scientific">Podospora australis</name>
    <dbReference type="NCBI Taxonomy" id="1536484"/>
    <lineage>
        <taxon>Eukaryota</taxon>
        <taxon>Fungi</taxon>
        <taxon>Dikarya</taxon>
        <taxon>Ascomycota</taxon>
        <taxon>Pezizomycotina</taxon>
        <taxon>Sordariomycetes</taxon>
        <taxon>Sordariomycetidae</taxon>
        <taxon>Sordariales</taxon>
        <taxon>Podosporaceae</taxon>
        <taxon>Podospora</taxon>
    </lineage>
</organism>
<evidence type="ECO:0000256" key="7">
    <source>
        <dbReference type="SAM" id="MobiDB-lite"/>
    </source>
</evidence>
<evidence type="ECO:0000259" key="8">
    <source>
        <dbReference type="PROSITE" id="PS50011"/>
    </source>
</evidence>
<dbReference type="GO" id="GO:0004674">
    <property type="term" value="F:protein serine/threonine kinase activity"/>
    <property type="evidence" value="ECO:0007669"/>
    <property type="project" value="UniProtKB-KW"/>
</dbReference>
<feature type="compositionally biased region" description="Low complexity" evidence="7">
    <location>
        <begin position="399"/>
        <end position="411"/>
    </location>
</feature>
<dbReference type="PROSITE" id="PS00107">
    <property type="entry name" value="PROTEIN_KINASE_ATP"/>
    <property type="match status" value="1"/>
</dbReference>
<dbReference type="AlphaFoldDB" id="A0AAN7ADL9"/>
<name>A0AAN7ADL9_9PEZI</name>
<dbReference type="Pfam" id="PF00069">
    <property type="entry name" value="Pkinase"/>
    <property type="match status" value="2"/>
</dbReference>
<keyword evidence="5 6" id="KW-0067">ATP-binding</keyword>
<feature type="compositionally biased region" description="Low complexity" evidence="7">
    <location>
        <begin position="231"/>
        <end position="252"/>
    </location>
</feature>
<feature type="domain" description="Protein kinase" evidence="8">
    <location>
        <begin position="552"/>
        <end position="851"/>
    </location>
</feature>
<gene>
    <name evidence="9" type="ORF">QBC35DRAFT_146823</name>
</gene>
<dbReference type="GO" id="GO:0033316">
    <property type="term" value="P:meiotic spindle assembly checkpoint signaling"/>
    <property type="evidence" value="ECO:0007669"/>
    <property type="project" value="TreeGrafter"/>
</dbReference>
<dbReference type="GO" id="GO:0004712">
    <property type="term" value="F:protein serine/threonine/tyrosine kinase activity"/>
    <property type="evidence" value="ECO:0007669"/>
    <property type="project" value="TreeGrafter"/>
</dbReference>
<reference evidence="9" key="2">
    <citation type="submission" date="2023-05" db="EMBL/GenBank/DDBJ databases">
        <authorList>
            <consortium name="Lawrence Berkeley National Laboratory"/>
            <person name="Steindorff A."/>
            <person name="Hensen N."/>
            <person name="Bonometti L."/>
            <person name="Westerberg I."/>
            <person name="Brannstrom I.O."/>
            <person name="Guillou S."/>
            <person name="Cros-Aarteil S."/>
            <person name="Calhoun S."/>
            <person name="Haridas S."/>
            <person name="Kuo A."/>
            <person name="Mondo S."/>
            <person name="Pangilinan J."/>
            <person name="Riley R."/>
            <person name="Labutti K."/>
            <person name="Andreopoulos B."/>
            <person name="Lipzen A."/>
            <person name="Chen C."/>
            <person name="Yanf M."/>
            <person name="Daum C."/>
            <person name="Ng V."/>
            <person name="Clum A."/>
            <person name="Ohm R."/>
            <person name="Martin F."/>
            <person name="Silar P."/>
            <person name="Natvig D."/>
            <person name="Lalanne C."/>
            <person name="Gautier V."/>
            <person name="Ament-Velasquez S.L."/>
            <person name="Kruys A."/>
            <person name="Hutchinson M.I."/>
            <person name="Powell A.J."/>
            <person name="Barry K."/>
            <person name="Miller A.N."/>
            <person name="Grigoriev I.V."/>
            <person name="Debuchy R."/>
            <person name="Gladieux P."/>
            <person name="Thoren M.H."/>
            <person name="Johannesson H."/>
        </authorList>
    </citation>
    <scope>NUCLEOTIDE SEQUENCE</scope>
    <source>
        <strain evidence="9">PSN309</strain>
    </source>
</reference>
<feature type="compositionally biased region" description="Basic and acidic residues" evidence="7">
    <location>
        <begin position="215"/>
        <end position="230"/>
    </location>
</feature>
<dbReference type="InterPro" id="IPR011009">
    <property type="entry name" value="Kinase-like_dom_sf"/>
</dbReference>
<keyword evidence="4" id="KW-0418">Kinase</keyword>
<keyword evidence="2" id="KW-0808">Transferase</keyword>
<dbReference type="GO" id="GO:0005634">
    <property type="term" value="C:nucleus"/>
    <property type="evidence" value="ECO:0007669"/>
    <property type="project" value="TreeGrafter"/>
</dbReference>
<dbReference type="FunFam" id="1.10.510.10:FF:000377">
    <property type="entry name" value="Checkpoint protein kinase"/>
    <property type="match status" value="1"/>
</dbReference>
<feature type="compositionally biased region" description="Low complexity" evidence="7">
    <location>
        <begin position="184"/>
        <end position="200"/>
    </location>
</feature>